<sequence length="534" mass="57071">MIGDERRLVADDAKSTDTTNGMDDDDDDERRDTSPESAGLARGAARSAMASSSSSSSIVVSTARGGMKTGGGVSRIPRSGGGGRAPPRSSGAGSPSTGSGSANLIARASDRASVGLDVINAGLENRDHHHRPLPRPPIPPRHDVVPTPPESSHPTSRFRIPPPILPPPHARLHAVVHAGMEEGRDRHRDVLCASARSDSSSSSSNNDNSRIVDEGDAKTRRRLRAGTTTVEGHRPAVSSYPIVRRAMNVLGSFVTNAILGMAVFASYESTIERLVIPTDDDDDDGGSEGDDETDVMDRATLSQHVLAGAMGGTTHALLSLAVEKTRLVGLVPPPYPSSSSGVGDVARFTSNNPPAWRTSTSPYLHLPSPRYSSSTVIHHSLSHSVLFGTYQLSKRSLTRLCSSHRPTGDDDLPRGGRLDDDDVVDDKDYDDDVLRFATIALAGGLAGQCQHVVGHMSERWLGLVTEDARNHPPPSYMSLSPRRLMMTSFSWPTWRSTALTFPLSAVSFLAYEYGKLMITGEDGVDGMALTENHR</sequence>
<feature type="region of interest" description="Disordered" evidence="1">
    <location>
        <begin position="194"/>
        <end position="232"/>
    </location>
</feature>
<name>A0ABD3SFE5_9STRA</name>
<gene>
    <name evidence="2" type="ORF">ACHAXA_003410</name>
</gene>
<feature type="region of interest" description="Disordered" evidence="1">
    <location>
        <begin position="276"/>
        <end position="295"/>
    </location>
</feature>
<feature type="compositionally biased region" description="Low complexity" evidence="1">
    <location>
        <begin position="85"/>
        <end position="102"/>
    </location>
</feature>
<dbReference type="Proteomes" id="UP001530377">
    <property type="component" value="Unassembled WGS sequence"/>
</dbReference>
<dbReference type="AlphaFoldDB" id="A0ABD3SFE5"/>
<keyword evidence="3" id="KW-1185">Reference proteome</keyword>
<dbReference type="EMBL" id="JALLPB020000041">
    <property type="protein sequence ID" value="KAL3823262.1"/>
    <property type="molecule type" value="Genomic_DNA"/>
</dbReference>
<evidence type="ECO:0000313" key="2">
    <source>
        <dbReference type="EMBL" id="KAL3823262.1"/>
    </source>
</evidence>
<feature type="region of interest" description="Disordered" evidence="1">
    <location>
        <begin position="404"/>
        <end position="423"/>
    </location>
</feature>
<reference evidence="2 3" key="1">
    <citation type="submission" date="2024-10" db="EMBL/GenBank/DDBJ databases">
        <title>Updated reference genomes for cyclostephanoid diatoms.</title>
        <authorList>
            <person name="Roberts W.R."/>
            <person name="Alverson A.J."/>
        </authorList>
    </citation>
    <scope>NUCLEOTIDE SEQUENCE [LARGE SCALE GENOMIC DNA]</scope>
    <source>
        <strain evidence="2 3">AJA228-03</strain>
    </source>
</reference>
<evidence type="ECO:0000313" key="3">
    <source>
        <dbReference type="Proteomes" id="UP001530377"/>
    </source>
</evidence>
<proteinExistence type="predicted"/>
<feature type="compositionally biased region" description="Low complexity" evidence="1">
    <location>
        <begin position="37"/>
        <end position="65"/>
    </location>
</feature>
<feature type="compositionally biased region" description="Basic and acidic residues" evidence="1">
    <location>
        <begin position="406"/>
        <end position="418"/>
    </location>
</feature>
<feature type="compositionally biased region" description="Low complexity" evidence="1">
    <location>
        <begin position="194"/>
        <end position="209"/>
    </location>
</feature>
<feature type="region of interest" description="Disordered" evidence="1">
    <location>
        <begin position="126"/>
        <end position="163"/>
    </location>
</feature>
<evidence type="ECO:0000256" key="1">
    <source>
        <dbReference type="SAM" id="MobiDB-lite"/>
    </source>
</evidence>
<organism evidence="2 3">
    <name type="scientific">Cyclostephanos tholiformis</name>
    <dbReference type="NCBI Taxonomy" id="382380"/>
    <lineage>
        <taxon>Eukaryota</taxon>
        <taxon>Sar</taxon>
        <taxon>Stramenopiles</taxon>
        <taxon>Ochrophyta</taxon>
        <taxon>Bacillariophyta</taxon>
        <taxon>Coscinodiscophyceae</taxon>
        <taxon>Thalassiosirophycidae</taxon>
        <taxon>Stephanodiscales</taxon>
        <taxon>Stephanodiscaceae</taxon>
        <taxon>Cyclostephanos</taxon>
    </lineage>
</organism>
<feature type="compositionally biased region" description="Basic and acidic residues" evidence="1">
    <location>
        <begin position="1"/>
        <end position="15"/>
    </location>
</feature>
<accession>A0ABD3SFE5</accession>
<comment type="caution">
    <text evidence="2">The sequence shown here is derived from an EMBL/GenBank/DDBJ whole genome shotgun (WGS) entry which is preliminary data.</text>
</comment>
<feature type="compositionally biased region" description="Gly residues" evidence="1">
    <location>
        <begin position="67"/>
        <end position="84"/>
    </location>
</feature>
<feature type="compositionally biased region" description="Acidic residues" evidence="1">
    <location>
        <begin position="278"/>
        <end position="294"/>
    </location>
</feature>
<protein>
    <submittedName>
        <fullName evidence="2">Uncharacterized protein</fullName>
    </submittedName>
</protein>
<feature type="region of interest" description="Disordered" evidence="1">
    <location>
        <begin position="1"/>
        <end position="102"/>
    </location>
</feature>